<evidence type="ECO:0000256" key="8">
    <source>
        <dbReference type="ARBA" id="ARBA00022723"/>
    </source>
</evidence>
<evidence type="ECO:0000256" key="16">
    <source>
        <dbReference type="PIRSR" id="PIRSR000167-2"/>
    </source>
</evidence>
<proteinExistence type="inferred from homology"/>
<evidence type="ECO:0000256" key="12">
    <source>
        <dbReference type="ARBA" id="ARBA00023244"/>
    </source>
</evidence>
<dbReference type="EMBL" id="JFKC01000002">
    <property type="protein sequence ID" value="OSQ52743.1"/>
    <property type="molecule type" value="Genomic_DNA"/>
</dbReference>
<feature type="binding site" evidence="16">
    <location>
        <position position="64"/>
    </location>
    <ligand>
        <name>[4Fe-4S] cluster</name>
        <dbReference type="ChEBI" id="CHEBI:49883"/>
        <note>4Fe-4S-S-AdoMet</note>
    </ligand>
</feature>
<dbReference type="CDD" id="cd01335">
    <property type="entry name" value="Radical_SAM"/>
    <property type="match status" value="1"/>
</dbReference>
<comment type="similarity">
    <text evidence="3 14">Belongs to the anaerobic coproporphyrinogen-III oxidase family.</text>
</comment>
<dbReference type="RefSeq" id="WP_085635619.1">
    <property type="nucleotide sequence ID" value="NZ_JFKC01000002.1"/>
</dbReference>
<keyword evidence="12 14" id="KW-0627">Porphyrin biosynthesis</keyword>
<accession>A0A1X4NPS0</accession>
<dbReference type="PROSITE" id="PS51918">
    <property type="entry name" value="RADICAL_SAM"/>
    <property type="match status" value="1"/>
</dbReference>
<keyword evidence="6 14" id="KW-0963">Cytoplasm</keyword>
<feature type="binding site" evidence="15">
    <location>
        <begin position="66"/>
        <end position="68"/>
    </location>
    <ligand>
        <name>S-adenosyl-L-methionine</name>
        <dbReference type="ChEBI" id="CHEBI:59789"/>
        <label>2</label>
    </ligand>
</feature>
<reference evidence="18 19" key="1">
    <citation type="submission" date="2014-03" db="EMBL/GenBank/DDBJ databases">
        <title>The draft genome sequence of Marivita geojedonensis KCTC 23882.</title>
        <authorList>
            <person name="Lai Q."/>
            <person name="Shao Z."/>
        </authorList>
    </citation>
    <scope>NUCLEOTIDE SEQUENCE [LARGE SCALE GENOMIC DNA]</scope>
    <source>
        <strain evidence="18 19">DPG-138</strain>
    </source>
</reference>
<evidence type="ECO:0000256" key="2">
    <source>
        <dbReference type="ARBA" id="ARBA00004785"/>
    </source>
</evidence>
<feature type="binding site" evidence="16">
    <location>
        <position position="60"/>
    </location>
    <ligand>
        <name>[4Fe-4S] cluster</name>
        <dbReference type="ChEBI" id="CHEBI:49883"/>
        <note>4Fe-4S-S-AdoMet</note>
    </ligand>
</feature>
<keyword evidence="9 14" id="KW-0560">Oxidoreductase</keyword>
<feature type="binding site" evidence="15">
    <location>
        <position position="242"/>
    </location>
    <ligand>
        <name>S-adenosyl-L-methionine</name>
        <dbReference type="ChEBI" id="CHEBI:59789"/>
        <label>2</label>
    </ligand>
</feature>
<evidence type="ECO:0000313" key="19">
    <source>
        <dbReference type="Proteomes" id="UP000193926"/>
    </source>
</evidence>
<dbReference type="GO" id="GO:0005737">
    <property type="term" value="C:cytoplasm"/>
    <property type="evidence" value="ECO:0007669"/>
    <property type="project" value="UniProtKB-SubCell"/>
</dbReference>
<evidence type="ECO:0000256" key="13">
    <source>
        <dbReference type="ARBA" id="ARBA00048321"/>
    </source>
</evidence>
<dbReference type="SMART" id="SM00729">
    <property type="entry name" value="Elp3"/>
    <property type="match status" value="1"/>
</dbReference>
<dbReference type="InterPro" id="IPR006638">
    <property type="entry name" value="Elp3/MiaA/NifB-like_rSAM"/>
</dbReference>
<keyword evidence="8 14" id="KW-0479">Metal-binding</keyword>
<dbReference type="Pfam" id="PF04055">
    <property type="entry name" value="Radical_SAM"/>
    <property type="match status" value="1"/>
</dbReference>
<evidence type="ECO:0000256" key="10">
    <source>
        <dbReference type="ARBA" id="ARBA00023004"/>
    </source>
</evidence>
<evidence type="ECO:0000259" key="17">
    <source>
        <dbReference type="PROSITE" id="PS51918"/>
    </source>
</evidence>
<dbReference type="GO" id="GO:0046872">
    <property type="term" value="F:metal ion binding"/>
    <property type="evidence" value="ECO:0007669"/>
    <property type="project" value="UniProtKB-KW"/>
</dbReference>
<feature type="binding site" evidence="15">
    <location>
        <position position="111"/>
    </location>
    <ligand>
        <name>S-adenosyl-L-methionine</name>
        <dbReference type="ChEBI" id="CHEBI:59789"/>
        <label>1</label>
    </ligand>
</feature>
<dbReference type="Gene3D" id="3.20.20.70">
    <property type="entry name" value="Aldolase class I"/>
    <property type="match status" value="1"/>
</dbReference>
<evidence type="ECO:0000256" key="1">
    <source>
        <dbReference type="ARBA" id="ARBA00004496"/>
    </source>
</evidence>
<dbReference type="PANTHER" id="PTHR13932">
    <property type="entry name" value="COPROPORPHYRINIGEN III OXIDASE"/>
    <property type="match status" value="1"/>
</dbReference>
<comment type="subcellular location">
    <subcellularLocation>
        <location evidence="1 14">Cytoplasm</location>
    </subcellularLocation>
</comment>
<dbReference type="EC" id="1.3.98.3" evidence="14"/>
<dbReference type="GO" id="GO:0051989">
    <property type="term" value="F:coproporphyrinogen dehydrogenase activity"/>
    <property type="evidence" value="ECO:0007669"/>
    <property type="project" value="UniProtKB-EC"/>
</dbReference>
<evidence type="ECO:0000256" key="3">
    <source>
        <dbReference type="ARBA" id="ARBA00005493"/>
    </source>
</evidence>
<dbReference type="OrthoDB" id="9808022at2"/>
<dbReference type="InterPro" id="IPR007197">
    <property type="entry name" value="rSAM"/>
</dbReference>
<feature type="binding site" evidence="15">
    <location>
        <position position="183"/>
    </location>
    <ligand>
        <name>S-adenosyl-L-methionine</name>
        <dbReference type="ChEBI" id="CHEBI:59789"/>
        <label>2</label>
    </ligand>
</feature>
<dbReference type="GO" id="GO:0006782">
    <property type="term" value="P:protoporphyrinogen IX biosynthetic process"/>
    <property type="evidence" value="ECO:0007669"/>
    <property type="project" value="UniProtKB-UniPathway"/>
</dbReference>
<dbReference type="InterPro" id="IPR004558">
    <property type="entry name" value="Coprogen_oxidase_HemN"/>
</dbReference>
<feature type="binding site" evidence="15">
    <location>
        <position position="208"/>
    </location>
    <ligand>
        <name>S-adenosyl-L-methionine</name>
        <dbReference type="ChEBI" id="CHEBI:59789"/>
        <label>2</label>
    </ligand>
</feature>
<feature type="binding site" evidence="15">
    <location>
        <position position="144"/>
    </location>
    <ligand>
        <name>S-adenosyl-L-methionine</name>
        <dbReference type="ChEBI" id="CHEBI:59789"/>
        <label>1</label>
    </ligand>
</feature>
<dbReference type="AlphaFoldDB" id="A0A1X4NPS0"/>
<keyword evidence="7 14" id="KW-0949">S-adenosyl-L-methionine</keyword>
<dbReference type="SFLD" id="SFLDG01065">
    <property type="entry name" value="anaerobic_coproporphyrinogen-I"/>
    <property type="match status" value="1"/>
</dbReference>
<dbReference type="GO" id="GO:0004109">
    <property type="term" value="F:coproporphyrinogen oxidase activity"/>
    <property type="evidence" value="ECO:0007669"/>
    <property type="project" value="InterPro"/>
</dbReference>
<comment type="catalytic activity">
    <reaction evidence="13 14">
        <text>coproporphyrinogen III + 2 S-adenosyl-L-methionine = protoporphyrinogen IX + 2 5'-deoxyadenosine + 2 L-methionine + 2 CO2</text>
        <dbReference type="Rhea" id="RHEA:15425"/>
        <dbReference type="ChEBI" id="CHEBI:16526"/>
        <dbReference type="ChEBI" id="CHEBI:17319"/>
        <dbReference type="ChEBI" id="CHEBI:57307"/>
        <dbReference type="ChEBI" id="CHEBI:57309"/>
        <dbReference type="ChEBI" id="CHEBI:57844"/>
        <dbReference type="ChEBI" id="CHEBI:59789"/>
        <dbReference type="EC" id="1.3.98.3"/>
    </reaction>
</comment>
<evidence type="ECO:0000256" key="6">
    <source>
        <dbReference type="ARBA" id="ARBA00022490"/>
    </source>
</evidence>
<organism evidence="18 19">
    <name type="scientific">Marivita geojedonensis</name>
    <dbReference type="NCBI Taxonomy" id="1123756"/>
    <lineage>
        <taxon>Bacteria</taxon>
        <taxon>Pseudomonadati</taxon>
        <taxon>Pseudomonadota</taxon>
        <taxon>Alphaproteobacteria</taxon>
        <taxon>Rhodobacterales</taxon>
        <taxon>Roseobacteraceae</taxon>
        <taxon>Marivita</taxon>
    </lineage>
</organism>
<dbReference type="PIRSF" id="PIRSF000167">
    <property type="entry name" value="HemN"/>
    <property type="match status" value="1"/>
</dbReference>
<evidence type="ECO:0000256" key="5">
    <source>
        <dbReference type="ARBA" id="ARBA00022485"/>
    </source>
</evidence>
<gene>
    <name evidence="18" type="ORF">MGEO_04490</name>
</gene>
<feature type="binding site" evidence="16">
    <location>
        <position position="67"/>
    </location>
    <ligand>
        <name>[4Fe-4S] cluster</name>
        <dbReference type="ChEBI" id="CHEBI:49883"/>
        <note>4Fe-4S-S-AdoMet</note>
    </ligand>
</feature>
<protein>
    <recommendedName>
        <fullName evidence="14">Coproporphyrinogen-III oxidase</fullName>
        <ecNumber evidence="14">1.3.98.3</ecNumber>
    </recommendedName>
</protein>
<feature type="domain" description="Radical SAM core" evidence="17">
    <location>
        <begin position="45"/>
        <end position="280"/>
    </location>
</feature>
<evidence type="ECO:0000256" key="14">
    <source>
        <dbReference type="PIRNR" id="PIRNR000167"/>
    </source>
</evidence>
<evidence type="ECO:0000256" key="9">
    <source>
        <dbReference type="ARBA" id="ARBA00023002"/>
    </source>
</evidence>
<keyword evidence="19" id="KW-1185">Reference proteome</keyword>
<feature type="binding site" evidence="15">
    <location>
        <position position="54"/>
    </location>
    <ligand>
        <name>S-adenosyl-L-methionine</name>
        <dbReference type="ChEBI" id="CHEBI:59789"/>
        <label>1</label>
    </ligand>
</feature>
<dbReference type="UniPathway" id="UPA00251">
    <property type="reaction ID" value="UER00323"/>
</dbReference>
<evidence type="ECO:0000313" key="18">
    <source>
        <dbReference type="EMBL" id="OSQ52743.1"/>
    </source>
</evidence>
<comment type="cofactor">
    <cofactor evidence="14 16">
        <name>[4Fe-4S] cluster</name>
        <dbReference type="ChEBI" id="CHEBI:49883"/>
    </cofactor>
    <text evidence="14 16">Binds 1 [4Fe-4S] cluster. The cluster is coordinated with 3 cysteines and an exchangeable S-adenosyl-L-methionine.</text>
</comment>
<name>A0A1X4NPS0_9RHOB</name>
<evidence type="ECO:0000256" key="4">
    <source>
        <dbReference type="ARBA" id="ARBA00011245"/>
    </source>
</evidence>
<dbReference type="STRING" id="1123756.MGEO_04490"/>
<dbReference type="NCBIfam" id="TIGR00538">
    <property type="entry name" value="hemN"/>
    <property type="match status" value="1"/>
</dbReference>
<comment type="subunit">
    <text evidence="4">Monomer.</text>
</comment>
<feature type="binding site" evidence="15">
    <location>
        <position position="171"/>
    </location>
    <ligand>
        <name>S-adenosyl-L-methionine</name>
        <dbReference type="ChEBI" id="CHEBI:59789"/>
        <label>2</label>
    </ligand>
</feature>
<keyword evidence="10 14" id="KW-0408">Iron</keyword>
<dbReference type="InterPro" id="IPR013785">
    <property type="entry name" value="Aldolase_TIM"/>
</dbReference>
<dbReference type="SFLD" id="SFLDS00029">
    <property type="entry name" value="Radical_SAM"/>
    <property type="match status" value="1"/>
</dbReference>
<comment type="caution">
    <text evidence="18">The sequence shown here is derived from an EMBL/GenBank/DDBJ whole genome shotgun (WGS) entry which is preliminary data.</text>
</comment>
<dbReference type="Proteomes" id="UP000193926">
    <property type="component" value="Unassembled WGS sequence"/>
</dbReference>
<dbReference type="SUPFAM" id="SSF102114">
    <property type="entry name" value="Radical SAM enzymes"/>
    <property type="match status" value="1"/>
</dbReference>
<comment type="pathway">
    <text evidence="2 14">Porphyrin-containing compound metabolism; protoporphyrin-IX biosynthesis; protoporphyrinogen-IX from coproporphyrinogen-III (AdoMet route): step 1/1.</text>
</comment>
<sequence>MVARTQLSRLGLFDAKVPRYTSYPTSPHFKNDVKPGDFSNWIEGIAENSEISLYLHVPFCRRLCWFCACRTQGTASGEPVTAYVETLKDELSLLKRHLPKGVRLSRLHWGGGTPTLMSPDYMRDLSAAVREVADFADGYEFSVEIDPNEIDTKRLDALFESGMNRASIGVQDFDPDIQKTIGREQSFDTTKRAVDMIRERGIQSLNADILYGLPSQSRTRIVDSVQKLLSLSPDRVALYGYAHVPWMAKRQQMIPSDALPRPDERLDLFETARKLFVWDNYDEIGIDHFATREDGLSVAARNGTLRRNFQGYTDDTSEVLVGLGASSISKFPQGYAQNAPATSAYTKAVRENSFSTVRGHCFTEQDKLRGRMIEMLMCDFRVNTAELVRDYKTTEAEVAGMLQRANSEFENLLVVDGDGLFVPPEARPLTRMIARSFDAYDLSSAGHSSAI</sequence>
<evidence type="ECO:0000256" key="7">
    <source>
        <dbReference type="ARBA" id="ARBA00022691"/>
    </source>
</evidence>
<keyword evidence="11 14" id="KW-0411">Iron-sulfur</keyword>
<dbReference type="Gene3D" id="1.10.10.920">
    <property type="match status" value="1"/>
</dbReference>
<evidence type="ECO:0000256" key="11">
    <source>
        <dbReference type="ARBA" id="ARBA00023014"/>
    </source>
</evidence>
<evidence type="ECO:0000256" key="15">
    <source>
        <dbReference type="PIRSR" id="PIRSR000167-1"/>
    </source>
</evidence>
<dbReference type="InterPro" id="IPR058240">
    <property type="entry name" value="rSAM_sf"/>
</dbReference>
<feature type="binding site" evidence="15">
    <location>
        <begin position="112"/>
        <end position="113"/>
    </location>
    <ligand>
        <name>S-adenosyl-L-methionine</name>
        <dbReference type="ChEBI" id="CHEBI:59789"/>
        <label>2</label>
    </ligand>
</feature>
<feature type="binding site" evidence="15">
    <location>
        <position position="328"/>
    </location>
    <ligand>
        <name>S-adenosyl-L-methionine</name>
        <dbReference type="ChEBI" id="CHEBI:59789"/>
        <label>1</label>
    </ligand>
</feature>
<keyword evidence="5 14" id="KW-0004">4Fe-4S</keyword>
<dbReference type="PANTHER" id="PTHR13932:SF6">
    <property type="entry name" value="OXYGEN-INDEPENDENT COPROPORPHYRINOGEN III OXIDASE"/>
    <property type="match status" value="1"/>
</dbReference>
<dbReference type="GO" id="GO:0051539">
    <property type="term" value="F:4 iron, 4 sulfur cluster binding"/>
    <property type="evidence" value="ECO:0007669"/>
    <property type="project" value="UniProtKB-KW"/>
</dbReference>
<dbReference type="InterPro" id="IPR034505">
    <property type="entry name" value="Coproporphyrinogen-III_oxidase"/>
</dbReference>